<proteinExistence type="inferred from homology"/>
<reference evidence="11" key="1">
    <citation type="submission" date="2019-11" db="EMBL/GenBank/DDBJ databases">
        <authorList>
            <person name="Liu Y."/>
            <person name="Hou J."/>
            <person name="Li T.-Q."/>
            <person name="Guan C.-H."/>
            <person name="Wu X."/>
            <person name="Wu H.-Z."/>
            <person name="Ling F."/>
            <person name="Zhang R."/>
            <person name="Shi X.-G."/>
            <person name="Ren J.-P."/>
            <person name="Chen E.-F."/>
            <person name="Sun J.-M."/>
        </authorList>
    </citation>
    <scope>NUCLEOTIDE SEQUENCE</scope>
    <source>
        <strain evidence="11">Adult_tree_wgs_1</strain>
        <tissue evidence="11">Leaves</tissue>
    </source>
</reference>
<evidence type="ECO:0000256" key="5">
    <source>
        <dbReference type="ARBA" id="ARBA00022989"/>
    </source>
</evidence>
<evidence type="ECO:0000313" key="12">
    <source>
        <dbReference type="Proteomes" id="UP000626092"/>
    </source>
</evidence>
<evidence type="ECO:0008006" key="13">
    <source>
        <dbReference type="Google" id="ProtNLM"/>
    </source>
</evidence>
<evidence type="ECO:0000256" key="1">
    <source>
        <dbReference type="ARBA" id="ARBA00004167"/>
    </source>
</evidence>
<dbReference type="PANTHER" id="PTHR13533:SF32">
    <property type="entry name" value="PROTEIN TRICHOME BIREFRINGENCE-LIKE 14"/>
    <property type="match status" value="1"/>
</dbReference>
<dbReference type="InterPro" id="IPR026057">
    <property type="entry name" value="TBL_C"/>
</dbReference>
<name>A0A834LPR9_RHOSS</name>
<evidence type="ECO:0000256" key="7">
    <source>
        <dbReference type="SAM" id="MobiDB-lite"/>
    </source>
</evidence>
<feature type="compositionally biased region" description="Basic and acidic residues" evidence="7">
    <location>
        <begin position="98"/>
        <end position="119"/>
    </location>
</feature>
<keyword evidence="12" id="KW-1185">Reference proteome</keyword>
<dbReference type="Pfam" id="PF13839">
    <property type="entry name" value="PC-Esterase"/>
    <property type="match status" value="1"/>
</dbReference>
<evidence type="ECO:0000256" key="2">
    <source>
        <dbReference type="ARBA" id="ARBA00007727"/>
    </source>
</evidence>
<evidence type="ECO:0000256" key="8">
    <source>
        <dbReference type="SAM" id="Phobius"/>
    </source>
</evidence>
<feature type="region of interest" description="Disordered" evidence="7">
    <location>
        <begin position="98"/>
        <end position="124"/>
    </location>
</feature>
<accession>A0A834LPR9</accession>
<keyword evidence="6 8" id="KW-0472">Membrane</keyword>
<dbReference type="GO" id="GO:0009834">
    <property type="term" value="P:plant-type secondary cell wall biogenesis"/>
    <property type="evidence" value="ECO:0007669"/>
    <property type="project" value="TreeGrafter"/>
</dbReference>
<comment type="caution">
    <text evidence="11">The sequence shown here is derived from an EMBL/GenBank/DDBJ whole genome shotgun (WGS) entry which is preliminary data.</text>
</comment>
<gene>
    <name evidence="11" type="ORF">RHSIM_Rhsim05G0005600</name>
</gene>
<dbReference type="OrthoDB" id="630188at2759"/>
<keyword evidence="4" id="KW-0735">Signal-anchor</keyword>
<evidence type="ECO:0000259" key="10">
    <source>
        <dbReference type="Pfam" id="PF14416"/>
    </source>
</evidence>
<evidence type="ECO:0000313" key="11">
    <source>
        <dbReference type="EMBL" id="KAF7143951.1"/>
    </source>
</evidence>
<evidence type="ECO:0000256" key="3">
    <source>
        <dbReference type="ARBA" id="ARBA00022692"/>
    </source>
</evidence>
<evidence type="ECO:0000256" key="4">
    <source>
        <dbReference type="ARBA" id="ARBA00022968"/>
    </source>
</evidence>
<keyword evidence="3 8" id="KW-0812">Transmembrane</keyword>
<dbReference type="AlphaFoldDB" id="A0A834LPR9"/>
<dbReference type="GO" id="GO:0010411">
    <property type="term" value="P:xyloglucan metabolic process"/>
    <property type="evidence" value="ECO:0007669"/>
    <property type="project" value="TreeGrafter"/>
</dbReference>
<dbReference type="GO" id="GO:0016407">
    <property type="term" value="F:acetyltransferase activity"/>
    <property type="evidence" value="ECO:0007669"/>
    <property type="project" value="TreeGrafter"/>
</dbReference>
<evidence type="ECO:0000259" key="9">
    <source>
        <dbReference type="Pfam" id="PF13839"/>
    </source>
</evidence>
<comment type="subcellular location">
    <subcellularLocation>
        <location evidence="1">Membrane</location>
        <topology evidence="1">Single-pass membrane protein</topology>
    </subcellularLocation>
</comment>
<feature type="transmembrane region" description="Helical" evidence="8">
    <location>
        <begin position="12"/>
        <end position="30"/>
    </location>
</feature>
<dbReference type="EMBL" id="WJXA01000005">
    <property type="protein sequence ID" value="KAF7143951.1"/>
    <property type="molecule type" value="Genomic_DNA"/>
</dbReference>
<dbReference type="InterPro" id="IPR025846">
    <property type="entry name" value="TBL_N"/>
</dbReference>
<keyword evidence="5 8" id="KW-1133">Transmembrane helix</keyword>
<sequence length="570" mass="64239">MKGGFYGLMGKQISLILIALVCSTILIWAWEKTPLLSPVLPPEDRLLQLSPETLLRVPTASKPHISSVTEKKVANEHHEEISPGIEKSKTDVMAKPFEEKGDVSEREMAKKQEERKHSPEVVSENNVQVEERGSVFILQLLLLFNAMKNFWSRCSYCACLVTRVVTCRISFKHLNGPNHELMAVTEEEVNDNFALEGEHQAKGSANVEAPVASTNASSFIGYKVTHVEKQACNYAKGKWVVDDSRPLYSGFGCKQWLSAMWACRLTQRTDFAYEKLRWQPNNCAMEEFTASNFLERMQHKTIAFVGDSLGRQQFQSLMCMATGGKEMSDVLDVGKEYGLVKAKGSIRPDGWAYRFPRTNTTILYYWSASLADLEPLDITNRLTDYAMHLDRPPAFLRHFLPKFNVLVLNTGHHWNRGKFRANRWVMHVGGVPNIDRKIADIGGAKNFTIYSIVHWVDSQLLKYPGLKAFYRTISPRHFFNGDWNTGGTCDNTTPSLGKEVLQDESSDPVAAGAVKGTKVTLTDITALSQLRDEGHISRYSIRATPGMQDCLHWCLPGVPDTWNEILFAQV</sequence>
<protein>
    <recommendedName>
        <fullName evidence="13">Trichome birefringence-like N-terminal domain-containing protein</fullName>
    </recommendedName>
</protein>
<dbReference type="PANTHER" id="PTHR13533">
    <property type="entry name" value="N-ACETYLNEURAMINATE 9-O-ACETYLTRANSFERASE"/>
    <property type="match status" value="1"/>
</dbReference>
<comment type="similarity">
    <text evidence="2">Belongs to the PC-esterase family. TBL subfamily.</text>
</comment>
<dbReference type="GO" id="GO:0005794">
    <property type="term" value="C:Golgi apparatus"/>
    <property type="evidence" value="ECO:0007669"/>
    <property type="project" value="TreeGrafter"/>
</dbReference>
<dbReference type="Pfam" id="PF14416">
    <property type="entry name" value="PMR5N"/>
    <property type="match status" value="1"/>
</dbReference>
<feature type="domain" description="Trichome birefringence-like C-terminal" evidence="9">
    <location>
        <begin position="287"/>
        <end position="568"/>
    </location>
</feature>
<feature type="domain" description="Trichome birefringence-like N-terminal" evidence="10">
    <location>
        <begin position="231"/>
        <end position="283"/>
    </location>
</feature>
<dbReference type="Proteomes" id="UP000626092">
    <property type="component" value="Unassembled WGS sequence"/>
</dbReference>
<organism evidence="11 12">
    <name type="scientific">Rhododendron simsii</name>
    <name type="common">Sims's rhododendron</name>
    <dbReference type="NCBI Taxonomy" id="118357"/>
    <lineage>
        <taxon>Eukaryota</taxon>
        <taxon>Viridiplantae</taxon>
        <taxon>Streptophyta</taxon>
        <taxon>Embryophyta</taxon>
        <taxon>Tracheophyta</taxon>
        <taxon>Spermatophyta</taxon>
        <taxon>Magnoliopsida</taxon>
        <taxon>eudicotyledons</taxon>
        <taxon>Gunneridae</taxon>
        <taxon>Pentapetalae</taxon>
        <taxon>asterids</taxon>
        <taxon>Ericales</taxon>
        <taxon>Ericaceae</taxon>
        <taxon>Ericoideae</taxon>
        <taxon>Rhodoreae</taxon>
        <taxon>Rhododendron</taxon>
    </lineage>
</organism>
<dbReference type="GO" id="GO:0045492">
    <property type="term" value="P:xylan biosynthetic process"/>
    <property type="evidence" value="ECO:0007669"/>
    <property type="project" value="TreeGrafter"/>
</dbReference>
<dbReference type="GO" id="GO:0016020">
    <property type="term" value="C:membrane"/>
    <property type="evidence" value="ECO:0007669"/>
    <property type="project" value="UniProtKB-SubCell"/>
</dbReference>
<evidence type="ECO:0000256" key="6">
    <source>
        <dbReference type="ARBA" id="ARBA00023136"/>
    </source>
</evidence>